<name>A0AC34Q5G4_9BILA</name>
<sequence>MADIALLRNKIKDVLPAELDTEFHLERWLVNYANNVDLCAEKFREYIDNRRALGYDKPESLENFHEREDVKYFCHLFSLSTLKGDWINETDNGIVFVEMGVAEPGKVVKTIRSCDYNSTFFGYCEYFQKLVLELEKKSGKKSHGICIFDMKHMSMMNYANPVAPINKLFQTRVNIWLDYYGELLKQVVIVNPPRFLGAVFKVMSLLLPERVMNRFAFASNYPNDILKFLTAEAIPIGYGGKKVIPDAALPNGCNNQKQVTKDDYLNDGEIWQKLHIHNVKYENPMINAGDVFTQIFEIQAGQKFVFEYHANREFELTCTGPDGHLILPKFRMSTPVLSDEGIVQVDQTGQIKFEIRNLSKLMKMKLKFAAQIL</sequence>
<evidence type="ECO:0000313" key="2">
    <source>
        <dbReference type="WBParaSite" id="JU765_v2.g13100.t1"/>
    </source>
</evidence>
<reference evidence="2" key="1">
    <citation type="submission" date="2022-11" db="UniProtKB">
        <authorList>
            <consortium name="WormBaseParasite"/>
        </authorList>
    </citation>
    <scope>IDENTIFICATION</scope>
</reference>
<dbReference type="Proteomes" id="UP000887576">
    <property type="component" value="Unplaced"/>
</dbReference>
<organism evidence="1 2">
    <name type="scientific">Panagrolaimus sp. JU765</name>
    <dbReference type="NCBI Taxonomy" id="591449"/>
    <lineage>
        <taxon>Eukaryota</taxon>
        <taxon>Metazoa</taxon>
        <taxon>Ecdysozoa</taxon>
        <taxon>Nematoda</taxon>
        <taxon>Chromadorea</taxon>
        <taxon>Rhabditida</taxon>
        <taxon>Tylenchina</taxon>
        <taxon>Panagrolaimomorpha</taxon>
        <taxon>Panagrolaimoidea</taxon>
        <taxon>Panagrolaimidae</taxon>
        <taxon>Panagrolaimus</taxon>
    </lineage>
</organism>
<protein>
    <submittedName>
        <fullName evidence="2">CRAL-TRIO domain-containing protein</fullName>
    </submittedName>
</protein>
<dbReference type="WBParaSite" id="JU765_v2.g13100.t1">
    <property type="protein sequence ID" value="JU765_v2.g13100.t1"/>
    <property type="gene ID" value="JU765_v2.g13100"/>
</dbReference>
<accession>A0AC34Q5G4</accession>
<evidence type="ECO:0000313" key="1">
    <source>
        <dbReference type="Proteomes" id="UP000887576"/>
    </source>
</evidence>
<proteinExistence type="predicted"/>